<keyword evidence="8" id="KW-0813">Transport</keyword>
<evidence type="ECO:0000256" key="7">
    <source>
        <dbReference type="ARBA" id="ARBA00023136"/>
    </source>
</evidence>
<evidence type="ECO:0000256" key="8">
    <source>
        <dbReference type="RuleBase" id="RU004993"/>
    </source>
</evidence>
<comment type="similarity">
    <text evidence="2 8">Belongs to the ArsB family.</text>
</comment>
<feature type="transmembrane region" description="Helical" evidence="8">
    <location>
        <begin position="5"/>
        <end position="21"/>
    </location>
</feature>
<comment type="subcellular location">
    <subcellularLocation>
        <location evidence="1 8">Cell membrane</location>
        <topology evidence="1 8">Multi-pass membrane protein</topology>
    </subcellularLocation>
</comment>
<feature type="transmembrane region" description="Helical" evidence="8">
    <location>
        <begin position="409"/>
        <end position="430"/>
    </location>
</feature>
<feature type="transmembrane region" description="Helical" evidence="8">
    <location>
        <begin position="27"/>
        <end position="44"/>
    </location>
</feature>
<comment type="function">
    <text evidence="8">Involved in arsenical resistance. Thought to form the channel of an arsenite pump.</text>
</comment>
<dbReference type="CDD" id="cd01118">
    <property type="entry name" value="ArsB_permease"/>
    <property type="match status" value="1"/>
</dbReference>
<dbReference type="GO" id="GO:0046685">
    <property type="term" value="P:response to arsenic-containing substance"/>
    <property type="evidence" value="ECO:0007669"/>
    <property type="project" value="UniProtKB-KW"/>
</dbReference>
<keyword evidence="7 8" id="KW-0472">Membrane</keyword>
<dbReference type="PATRIC" id="fig|1637975.4.peg.2541"/>
<dbReference type="GO" id="GO:0005886">
    <property type="term" value="C:plasma membrane"/>
    <property type="evidence" value="ECO:0007669"/>
    <property type="project" value="UniProtKB-SubCell"/>
</dbReference>
<name>A0A0Q3VHW5_9BACI</name>
<accession>A0A0Q3VHW5</accession>
<keyword evidence="4 8" id="KW-0812">Transmembrane</keyword>
<comment type="caution">
    <text evidence="9">The sequence shown here is derived from an EMBL/GenBank/DDBJ whole genome shotgun (WGS) entry which is preliminary data.</text>
</comment>
<reference evidence="9 10" key="1">
    <citation type="submission" date="2015-09" db="EMBL/GenBank/DDBJ databases">
        <title>Genome sequencing project for genomic taxonomy and phylogenomics of Bacillus-like bacteria.</title>
        <authorList>
            <person name="Liu B."/>
            <person name="Wang J."/>
            <person name="Zhu Y."/>
            <person name="Liu G."/>
            <person name="Chen Q."/>
            <person name="Chen Z."/>
            <person name="Lan J."/>
            <person name="Che J."/>
            <person name="Ge C."/>
            <person name="Shi H."/>
            <person name="Pan Z."/>
            <person name="Liu X."/>
        </authorList>
    </citation>
    <scope>NUCLEOTIDE SEQUENCE [LARGE SCALE GENOMIC DNA]</scope>
    <source>
        <strain evidence="9 10">FJAT-18043</strain>
    </source>
</reference>
<dbReference type="PANTHER" id="PTHR43302:SF5">
    <property type="entry name" value="TRANSPORTER ARSB-RELATED"/>
    <property type="match status" value="1"/>
</dbReference>
<evidence type="ECO:0000256" key="5">
    <source>
        <dbReference type="ARBA" id="ARBA00022849"/>
    </source>
</evidence>
<comment type="caution">
    <text evidence="8">Lacks conserved residue(s) required for the propagation of feature annotation.</text>
</comment>
<dbReference type="PRINTS" id="PR00758">
    <property type="entry name" value="ARSENICPUMP"/>
</dbReference>
<feature type="transmembrane region" description="Helical" evidence="8">
    <location>
        <begin position="56"/>
        <end position="79"/>
    </location>
</feature>
<sequence length="432" mass="46902">MSSIILASVIFLITLILVIWQPKGLSIGWSACGGAILALIIGVVDFKDVIDVTSIVWNATLAFIAIIIISLILDEIGFFEWAALHMARAARGNGVRMFVYVSVLGALVAAFFANDGAALILTPIVLAMVRNLKFNEKMVFPFIIASGFIADTTSLPLVVSNLVNIVSADFFGIGFAEFASRMIIPNFFSLAASILVLFLYFRKSIPKNYDMSQLKKPVEAIRDKNMFRLSWIVLGILLVGYFASEFTGIPVSIIASIVAIFFLIMARRSQAVNTRTVIKGAPWAIVFFSIGMYVVVYGLRNVGLTNILADLIQVTADQGLFVATVGMGFIAAILSSIMNNMPTVMIDALAIADTSTTGVIREALIYANVIGSDLGPKITPIGSLATLLWLHVLSQKGVKISWGTYFKTGIVLTIPTLFITLVGLYIWLLIIH</sequence>
<dbReference type="PANTHER" id="PTHR43302">
    <property type="entry name" value="TRANSPORTER ARSB-RELATED"/>
    <property type="match status" value="1"/>
</dbReference>
<evidence type="ECO:0000256" key="1">
    <source>
        <dbReference type="ARBA" id="ARBA00004651"/>
    </source>
</evidence>
<dbReference type="GO" id="GO:0015105">
    <property type="term" value="F:arsenite transmembrane transporter activity"/>
    <property type="evidence" value="ECO:0007669"/>
    <property type="project" value="InterPro"/>
</dbReference>
<feature type="transmembrane region" description="Helical" evidence="8">
    <location>
        <begin position="249"/>
        <end position="266"/>
    </location>
</feature>
<evidence type="ECO:0000256" key="4">
    <source>
        <dbReference type="ARBA" id="ARBA00022692"/>
    </source>
</evidence>
<evidence type="ECO:0000256" key="2">
    <source>
        <dbReference type="ARBA" id="ARBA00006433"/>
    </source>
</evidence>
<organism evidence="9 10">
    <name type="scientific">Cytobacillus solani</name>
    <dbReference type="NCBI Taxonomy" id="1637975"/>
    <lineage>
        <taxon>Bacteria</taxon>
        <taxon>Bacillati</taxon>
        <taxon>Bacillota</taxon>
        <taxon>Bacilli</taxon>
        <taxon>Bacillales</taxon>
        <taxon>Bacillaceae</taxon>
        <taxon>Cytobacillus</taxon>
    </lineage>
</organism>
<feature type="transmembrane region" description="Helical" evidence="8">
    <location>
        <begin position="183"/>
        <end position="201"/>
    </location>
</feature>
<keyword evidence="3" id="KW-1003">Cell membrane</keyword>
<keyword evidence="6 8" id="KW-1133">Transmembrane helix</keyword>
<feature type="transmembrane region" description="Helical" evidence="8">
    <location>
        <begin position="99"/>
        <end position="127"/>
    </location>
</feature>
<feature type="transmembrane region" description="Helical" evidence="8">
    <location>
        <begin position="225"/>
        <end position="243"/>
    </location>
</feature>
<dbReference type="NCBIfam" id="NF011980">
    <property type="entry name" value="PRK15445.1"/>
    <property type="match status" value="1"/>
</dbReference>
<dbReference type="Pfam" id="PF02040">
    <property type="entry name" value="ArsB"/>
    <property type="match status" value="1"/>
</dbReference>
<dbReference type="STRING" id="1637975.AN957_13430"/>
<evidence type="ECO:0000313" key="10">
    <source>
        <dbReference type="Proteomes" id="UP000050996"/>
    </source>
</evidence>
<evidence type="ECO:0000256" key="3">
    <source>
        <dbReference type="ARBA" id="ARBA00022475"/>
    </source>
</evidence>
<dbReference type="AlphaFoldDB" id="A0A0Q3VHW5"/>
<protein>
    <recommendedName>
        <fullName evidence="8">Arsenical pump membrane protein</fullName>
    </recommendedName>
</protein>
<gene>
    <name evidence="9" type="ORF">AN957_13430</name>
</gene>
<keyword evidence="10" id="KW-1185">Reference proteome</keyword>
<feature type="transmembrane region" description="Helical" evidence="8">
    <location>
        <begin position="139"/>
        <end position="163"/>
    </location>
</feature>
<evidence type="ECO:0000256" key="6">
    <source>
        <dbReference type="ARBA" id="ARBA00022989"/>
    </source>
</evidence>
<feature type="transmembrane region" description="Helical" evidence="8">
    <location>
        <begin position="319"/>
        <end position="337"/>
    </location>
</feature>
<proteinExistence type="inferred from homology"/>
<dbReference type="RefSeq" id="WP_053475999.1">
    <property type="nucleotide sequence ID" value="NZ_LJIX01000006.1"/>
</dbReference>
<dbReference type="InterPro" id="IPR000802">
    <property type="entry name" value="Arsenical_pump_ArsB"/>
</dbReference>
<dbReference type="EMBL" id="LJIX01000006">
    <property type="protein sequence ID" value="KQL19463.1"/>
    <property type="molecule type" value="Genomic_DNA"/>
</dbReference>
<dbReference type="Proteomes" id="UP000050996">
    <property type="component" value="Unassembled WGS sequence"/>
</dbReference>
<feature type="transmembrane region" description="Helical" evidence="8">
    <location>
        <begin position="278"/>
        <end position="299"/>
    </location>
</feature>
<keyword evidence="5 8" id="KW-0059">Arsenical resistance</keyword>
<evidence type="ECO:0000313" key="9">
    <source>
        <dbReference type="EMBL" id="KQL19463.1"/>
    </source>
</evidence>
<dbReference type="NCBIfam" id="TIGR00935">
    <property type="entry name" value="2a45"/>
    <property type="match status" value="1"/>
</dbReference>